<keyword evidence="2" id="KW-1185">Reference proteome</keyword>
<accession>A0AAD6DJ60</accession>
<comment type="caution">
    <text evidence="1">The sequence shown here is derived from an EMBL/GenBank/DDBJ whole genome shotgun (WGS) entry which is preliminary data.</text>
</comment>
<evidence type="ECO:0000313" key="2">
    <source>
        <dbReference type="Proteomes" id="UP001216150"/>
    </source>
</evidence>
<dbReference type="Proteomes" id="UP001216150">
    <property type="component" value="Unassembled WGS sequence"/>
</dbReference>
<proteinExistence type="predicted"/>
<gene>
    <name evidence="1" type="ORF">N7450_007514</name>
</gene>
<protein>
    <submittedName>
        <fullName evidence="1">Uncharacterized protein</fullName>
    </submittedName>
</protein>
<name>A0AAD6DJ60_9EURO</name>
<organism evidence="1 2">
    <name type="scientific">Penicillium hetheringtonii</name>
    <dbReference type="NCBI Taxonomy" id="911720"/>
    <lineage>
        <taxon>Eukaryota</taxon>
        <taxon>Fungi</taxon>
        <taxon>Dikarya</taxon>
        <taxon>Ascomycota</taxon>
        <taxon>Pezizomycotina</taxon>
        <taxon>Eurotiomycetes</taxon>
        <taxon>Eurotiomycetidae</taxon>
        <taxon>Eurotiales</taxon>
        <taxon>Aspergillaceae</taxon>
        <taxon>Penicillium</taxon>
    </lineage>
</organism>
<sequence>MPVYNVDIGSRNVEALPMESNVDHVRIAKSSAVLRKKSKILDTIHIFAYEHPSHLPSAAEEAIRSSQSKILLMILD</sequence>
<dbReference type="EMBL" id="JAQJAC010000006">
    <property type="protein sequence ID" value="KAJ5581213.1"/>
    <property type="molecule type" value="Genomic_DNA"/>
</dbReference>
<dbReference type="AlphaFoldDB" id="A0AAD6DJ60"/>
<evidence type="ECO:0000313" key="1">
    <source>
        <dbReference type="EMBL" id="KAJ5581213.1"/>
    </source>
</evidence>
<reference evidence="1 2" key="1">
    <citation type="journal article" date="2023" name="IMA Fungus">
        <title>Comparative genomic study of the Penicillium genus elucidates a diverse pangenome and 15 lateral gene transfer events.</title>
        <authorList>
            <person name="Petersen C."/>
            <person name="Sorensen T."/>
            <person name="Nielsen M.R."/>
            <person name="Sondergaard T.E."/>
            <person name="Sorensen J.L."/>
            <person name="Fitzpatrick D.A."/>
            <person name="Frisvad J.C."/>
            <person name="Nielsen K.L."/>
        </authorList>
    </citation>
    <scope>NUCLEOTIDE SEQUENCE [LARGE SCALE GENOMIC DNA]</scope>
    <source>
        <strain evidence="1 2">IBT 29057</strain>
    </source>
</reference>